<dbReference type="InterPro" id="IPR014721">
    <property type="entry name" value="Ribsml_uS5_D2-typ_fold_subgr"/>
</dbReference>
<dbReference type="InterPro" id="IPR020568">
    <property type="entry name" value="Ribosomal_Su5_D2-typ_SF"/>
</dbReference>
<comment type="similarity">
    <text evidence="4">Belongs to the type II topoisomerase family.</text>
</comment>
<evidence type="ECO:0000256" key="1">
    <source>
        <dbReference type="ARBA" id="ARBA00000185"/>
    </source>
</evidence>
<dbReference type="InterPro" id="IPR001241">
    <property type="entry name" value="Topo_IIA"/>
</dbReference>
<dbReference type="InterPro" id="IPR001154">
    <property type="entry name" value="TopoII_euk"/>
</dbReference>
<reference evidence="12" key="1">
    <citation type="journal article" date="2020" name="Nature">
        <title>Giant virus diversity and host interactions through global metagenomics.</title>
        <authorList>
            <person name="Schulz F."/>
            <person name="Roux S."/>
            <person name="Paez-Espino D."/>
            <person name="Jungbluth S."/>
            <person name="Walsh D.A."/>
            <person name="Denef V.J."/>
            <person name="McMahon K.D."/>
            <person name="Konstantinidis K.T."/>
            <person name="Eloe-Fadrosh E.A."/>
            <person name="Kyrpides N.C."/>
            <person name="Woyke T."/>
        </authorList>
    </citation>
    <scope>NUCLEOTIDE SEQUENCE</scope>
    <source>
        <strain evidence="12">GVMAG-M-3300021079-18</strain>
    </source>
</reference>
<dbReference type="PANTHER" id="PTHR10169">
    <property type="entry name" value="DNA TOPOISOMERASE/GYRASE"/>
    <property type="match status" value="1"/>
</dbReference>
<evidence type="ECO:0000256" key="7">
    <source>
        <dbReference type="ARBA" id="ARBA00023029"/>
    </source>
</evidence>
<dbReference type="AlphaFoldDB" id="A0A6C0CH40"/>
<dbReference type="GO" id="GO:0005634">
    <property type="term" value="C:nucleus"/>
    <property type="evidence" value="ECO:0007669"/>
    <property type="project" value="TreeGrafter"/>
</dbReference>
<accession>A0A6C0CH40</accession>
<comment type="cofactor">
    <cofactor evidence="3">
        <name>Mg(2+)</name>
        <dbReference type="ChEBI" id="CHEBI:18420"/>
    </cofactor>
</comment>
<protein>
    <recommendedName>
        <fullName evidence="5">DNA topoisomerase (ATP-hydrolyzing)</fullName>
        <ecNumber evidence="5">5.6.2.2</ecNumber>
    </recommendedName>
</protein>
<dbReference type="SUPFAM" id="SSF56719">
    <property type="entry name" value="Type II DNA topoisomerase"/>
    <property type="match status" value="1"/>
</dbReference>
<dbReference type="InterPro" id="IPR013758">
    <property type="entry name" value="Topo_IIA_A/C_ab"/>
</dbReference>
<dbReference type="Pfam" id="PF16898">
    <property type="entry name" value="TOPRIM_C"/>
    <property type="match status" value="1"/>
</dbReference>
<proteinExistence type="inferred from homology"/>
<dbReference type="EC" id="5.6.2.2" evidence="5"/>
<dbReference type="Gene3D" id="3.30.1360.40">
    <property type="match status" value="1"/>
</dbReference>
<feature type="coiled-coil region" evidence="10">
    <location>
        <begin position="1107"/>
        <end position="1134"/>
    </location>
</feature>
<sequence>MEEKEENPETEYGSLNDREHVLLRPDTYVGPIELELKKVNLARLFDEMNVTHFKIEEFEIAYNAGMERIFLEILSNAADNASKSRGLGIDPGKTSVTITQDTVIIRNEGRPVSTVWHTKDKAWIPSLIFFNLRAGSNFDDDKERKWAGRNGFGAKLAAIFSTRYQVICHNVKEGMRHTQVATKNLSVVEEPERVEIKKSKSGEATSFTEVSYSPDFKLFYTKTDDQKVHTVEGQPLTSDPLHCRLCWDANDGYTKHGHFERQTVEMYAALVLDFSFNCKIPIDFCYETPTSRQCVTFDARSMIDYVKCYLPGIVNIKSAPIIFEDDSTRCIIFDTPHNGYQQSFANGMPTRLGGIHVTAWLNAISARLKAEMATKEVSIDARSVKNHVTIFLSCYVVNPKFKDQTKERLTGPISYKATVDPNMLTTFKSWAAYSAIKNSVEARERTKISKAQGGKKTTYVNIEDVEDAGWAGTDKAEHCVGFVCEGLSAKPFFVNGLKYVKNGRDVCGCYPLRGKVLNTRKATTTEILDSDVVNDLVKFYGLDEKVDYTNLKNLKKLRYGKACIMADADVDGIHIKTLMINFFSRYKGLLESEFVTARLTPVITVTKSKDKKKFYSVSEYEKWKLITPDWKVWTMHYFKGLGSATQDMIKDAFGTPVDQSFQCSASDQAVLELAMGAKGADDRKALYRLLVDLPESGRIDSRRISRVEDVIYEELILYAIEANRRAIPCVTDGFKESFRQIAFSALNKKGNDFEGVEEFQGVVKNLTHYRHGPESMKGAIIGMAQDFPGSNNVPILLGEGNFGSRIGMGKDASAARYISCRRSPVLRKLIRPEDDVMLKHVTEKKETIGVEVYYPILPIMLLNRCKGMGWGWSTDSPNYNPMHLIEWIRYFIVNVKDGNPSDFKPPPLLPWYRGYKGILFRRKDGKILNRGFFEMKGTSCHIYDLPITMSGKKYQKHLDKMVEEEKIQDYKATSVDSNRPSFVLRGCAKDFKRHRDLGIEQVLVESNLVFIGEDNVPRHYHHGAAHVMMNWCKHRYEIYVKRKDLYMAKMREELRLTLLRMKFVEDCLPPDKDTPAKFDQRAKEDEYILEFMQRNGYPMEFLSMALSSLSRKKVEELRKKCDKLIEEIERYECTHPGDLWLQELEELRAELENIYPGQWEVLPGYGTKEMPRPY</sequence>
<dbReference type="EMBL" id="MN739412">
    <property type="protein sequence ID" value="QHT03492.1"/>
    <property type="molecule type" value="Genomic_DNA"/>
</dbReference>
<dbReference type="FunFam" id="3.40.50.670:FF:000001">
    <property type="entry name" value="DNA topoisomerase 2"/>
    <property type="match status" value="1"/>
</dbReference>
<dbReference type="Gene3D" id="3.90.199.10">
    <property type="entry name" value="Topoisomerase II, domain 5"/>
    <property type="match status" value="1"/>
</dbReference>
<dbReference type="InterPro" id="IPR031660">
    <property type="entry name" value="TOPRIM_C"/>
</dbReference>
<dbReference type="InterPro" id="IPR050634">
    <property type="entry name" value="DNA_Topoisomerase_II"/>
</dbReference>
<name>A0A6C0CH40_9ZZZZ</name>
<keyword evidence="7" id="KW-0799">Topoisomerase</keyword>
<keyword evidence="9" id="KW-0413">Isomerase</keyword>
<dbReference type="SUPFAM" id="SSF55874">
    <property type="entry name" value="ATPase domain of HSP90 chaperone/DNA topoisomerase II/histidine kinase"/>
    <property type="match status" value="1"/>
</dbReference>
<dbReference type="InterPro" id="IPR013759">
    <property type="entry name" value="Topo_IIA_B_C"/>
</dbReference>
<evidence type="ECO:0000256" key="5">
    <source>
        <dbReference type="ARBA" id="ARBA00012895"/>
    </source>
</evidence>
<dbReference type="Gene3D" id="1.10.268.10">
    <property type="entry name" value="Topoisomerase, domain 3"/>
    <property type="match status" value="1"/>
</dbReference>
<evidence type="ECO:0000256" key="10">
    <source>
        <dbReference type="SAM" id="Coils"/>
    </source>
</evidence>
<dbReference type="Pfam" id="PF00521">
    <property type="entry name" value="DNA_topoisoIV"/>
    <property type="match status" value="1"/>
</dbReference>
<dbReference type="PANTHER" id="PTHR10169:SF49">
    <property type="entry name" value="DNA TOPOISOMERASE 2, MITOCHONDRIAL"/>
    <property type="match status" value="1"/>
</dbReference>
<comment type="cofactor">
    <cofactor evidence="2">
        <name>Ca(2+)</name>
        <dbReference type="ChEBI" id="CHEBI:29108"/>
    </cofactor>
</comment>
<dbReference type="GO" id="GO:0005524">
    <property type="term" value="F:ATP binding"/>
    <property type="evidence" value="ECO:0007669"/>
    <property type="project" value="InterPro"/>
</dbReference>
<dbReference type="GO" id="GO:0000712">
    <property type="term" value="P:resolution of meiotic recombination intermediates"/>
    <property type="evidence" value="ECO:0007669"/>
    <property type="project" value="TreeGrafter"/>
</dbReference>
<dbReference type="PROSITE" id="PS52040">
    <property type="entry name" value="TOPO_IIA"/>
    <property type="match status" value="1"/>
</dbReference>
<dbReference type="InterPro" id="IPR013757">
    <property type="entry name" value="Topo_IIA_A_a_sf"/>
</dbReference>
<dbReference type="InterPro" id="IPR013506">
    <property type="entry name" value="Topo_IIA_bsu_dom2"/>
</dbReference>
<evidence type="ECO:0000256" key="8">
    <source>
        <dbReference type="ARBA" id="ARBA00023125"/>
    </source>
</evidence>
<organism evidence="12">
    <name type="scientific">viral metagenome</name>
    <dbReference type="NCBI Taxonomy" id="1070528"/>
    <lineage>
        <taxon>unclassified sequences</taxon>
        <taxon>metagenomes</taxon>
        <taxon>organismal metagenomes</taxon>
    </lineage>
</organism>
<dbReference type="GO" id="GO:0003677">
    <property type="term" value="F:DNA binding"/>
    <property type="evidence" value="ECO:0007669"/>
    <property type="project" value="UniProtKB-KW"/>
</dbReference>
<dbReference type="InterPro" id="IPR002205">
    <property type="entry name" value="Topo_IIA_dom_A"/>
</dbReference>
<dbReference type="PRINTS" id="PR01158">
    <property type="entry name" value="TOPISMRASEII"/>
</dbReference>
<dbReference type="Gene3D" id="3.30.1490.30">
    <property type="match status" value="1"/>
</dbReference>
<evidence type="ECO:0000256" key="9">
    <source>
        <dbReference type="ARBA" id="ARBA00023235"/>
    </source>
</evidence>
<dbReference type="Pfam" id="PF00204">
    <property type="entry name" value="DNA_gyraseB"/>
    <property type="match status" value="1"/>
</dbReference>
<dbReference type="SMART" id="SM00434">
    <property type="entry name" value="TOP4c"/>
    <property type="match status" value="1"/>
</dbReference>
<dbReference type="GO" id="GO:0006265">
    <property type="term" value="P:DNA topological change"/>
    <property type="evidence" value="ECO:0007669"/>
    <property type="project" value="InterPro"/>
</dbReference>
<dbReference type="Gene3D" id="3.30.565.10">
    <property type="entry name" value="Histidine kinase-like ATPase, C-terminal domain"/>
    <property type="match status" value="1"/>
</dbReference>
<comment type="catalytic activity">
    <reaction evidence="1">
        <text>ATP-dependent breakage, passage and rejoining of double-stranded DNA.</text>
        <dbReference type="EC" id="5.6.2.2"/>
    </reaction>
</comment>
<keyword evidence="10" id="KW-0175">Coiled coil</keyword>
<dbReference type="InterPro" id="IPR006171">
    <property type="entry name" value="TOPRIM_dom"/>
</dbReference>
<dbReference type="InterPro" id="IPR036890">
    <property type="entry name" value="HATPase_C_sf"/>
</dbReference>
<dbReference type="Gene3D" id="3.40.50.670">
    <property type="match status" value="1"/>
</dbReference>
<dbReference type="Pfam" id="PF01751">
    <property type="entry name" value="Toprim"/>
    <property type="match status" value="1"/>
</dbReference>
<evidence type="ECO:0000256" key="2">
    <source>
        <dbReference type="ARBA" id="ARBA00001913"/>
    </source>
</evidence>
<evidence type="ECO:0000259" key="11">
    <source>
        <dbReference type="PROSITE" id="PS52040"/>
    </source>
</evidence>
<evidence type="ECO:0000313" key="12">
    <source>
        <dbReference type="EMBL" id="QHT03492.1"/>
    </source>
</evidence>
<dbReference type="Gene3D" id="3.30.230.10">
    <property type="match status" value="1"/>
</dbReference>
<evidence type="ECO:0000256" key="4">
    <source>
        <dbReference type="ARBA" id="ARBA00011080"/>
    </source>
</evidence>
<evidence type="ECO:0000256" key="3">
    <source>
        <dbReference type="ARBA" id="ARBA00001946"/>
    </source>
</evidence>
<feature type="domain" description="Topo IIA-type catalytic" evidence="11">
    <location>
        <begin position="727"/>
        <end position="1144"/>
    </location>
</feature>
<dbReference type="GO" id="GO:0000819">
    <property type="term" value="P:sister chromatid segregation"/>
    <property type="evidence" value="ECO:0007669"/>
    <property type="project" value="TreeGrafter"/>
</dbReference>
<evidence type="ECO:0000256" key="6">
    <source>
        <dbReference type="ARBA" id="ARBA00022842"/>
    </source>
</evidence>
<dbReference type="SMART" id="SM00433">
    <property type="entry name" value="TOP2c"/>
    <property type="match status" value="1"/>
</dbReference>
<dbReference type="InterPro" id="IPR013760">
    <property type="entry name" value="Topo_IIA-like_dom_sf"/>
</dbReference>
<keyword evidence="8" id="KW-0238">DNA-binding</keyword>
<dbReference type="PRINTS" id="PR00418">
    <property type="entry name" value="TPI2FAMILY"/>
</dbReference>
<dbReference type="GO" id="GO:0003918">
    <property type="term" value="F:DNA topoisomerase type II (double strand cut, ATP-hydrolyzing) activity"/>
    <property type="evidence" value="ECO:0007669"/>
    <property type="project" value="UniProtKB-EC"/>
</dbReference>
<dbReference type="SUPFAM" id="SSF54211">
    <property type="entry name" value="Ribosomal protein S5 domain 2-like"/>
    <property type="match status" value="1"/>
</dbReference>
<keyword evidence="6" id="KW-0460">Magnesium</keyword>